<dbReference type="PROSITE" id="PS51349">
    <property type="entry name" value="FMN_HYDROXY_ACID_DH_2"/>
    <property type="match status" value="1"/>
</dbReference>
<dbReference type="FunFam" id="3.20.20.70:FF:000029">
    <property type="entry name" value="L-lactate dehydrogenase"/>
    <property type="match status" value="1"/>
</dbReference>
<feature type="binding site" evidence="7">
    <location>
        <begin position="81"/>
        <end position="83"/>
    </location>
    <ligand>
        <name>FMN</name>
        <dbReference type="ChEBI" id="CHEBI:58210"/>
    </ligand>
</feature>
<feature type="binding site" evidence="7">
    <location>
        <position position="159"/>
    </location>
    <ligand>
        <name>FMN</name>
        <dbReference type="ChEBI" id="CHEBI:58210"/>
    </ligand>
</feature>
<dbReference type="EMBL" id="PDEM01000024">
    <property type="protein sequence ID" value="PHZ84641.1"/>
    <property type="molecule type" value="Genomic_DNA"/>
</dbReference>
<feature type="binding site" evidence="7">
    <location>
        <position position="282"/>
    </location>
    <ligand>
        <name>glyoxylate</name>
        <dbReference type="ChEBI" id="CHEBI:36655"/>
    </ligand>
</feature>
<evidence type="ECO:0000313" key="10">
    <source>
        <dbReference type="Proteomes" id="UP000229730"/>
    </source>
</evidence>
<dbReference type="Gene3D" id="3.20.20.70">
    <property type="entry name" value="Aldolase class I"/>
    <property type="match status" value="1"/>
</dbReference>
<accession>A0A2G4YQN9</accession>
<keyword evidence="4" id="KW-0560">Oxidoreductase</keyword>
<name>A0A2G4YQN9_9PROT</name>
<feature type="binding site" evidence="7">
    <location>
        <position position="28"/>
    </location>
    <ligand>
        <name>glyoxylate</name>
        <dbReference type="ChEBI" id="CHEBI:36655"/>
    </ligand>
</feature>
<evidence type="ECO:0000256" key="1">
    <source>
        <dbReference type="ARBA" id="ARBA00001917"/>
    </source>
</evidence>
<dbReference type="Proteomes" id="UP000229730">
    <property type="component" value="Unassembled WGS sequence"/>
</dbReference>
<proteinExistence type="inferred from homology"/>
<gene>
    <name evidence="9" type="ORF">CRD36_11560</name>
</gene>
<dbReference type="GO" id="GO:0010181">
    <property type="term" value="F:FMN binding"/>
    <property type="evidence" value="ECO:0007669"/>
    <property type="project" value="InterPro"/>
</dbReference>
<evidence type="ECO:0000313" key="9">
    <source>
        <dbReference type="EMBL" id="PHZ84641.1"/>
    </source>
</evidence>
<reference evidence="9 10" key="1">
    <citation type="submission" date="2017-10" db="EMBL/GenBank/DDBJ databases">
        <title>Frigbacter circumglobatus gen. nov. sp. nov., isolated from sediment cultured in situ.</title>
        <authorList>
            <person name="Zhao Z."/>
        </authorList>
    </citation>
    <scope>NUCLEOTIDE SEQUENCE [LARGE SCALE GENOMIC DNA]</scope>
    <source>
        <strain evidence="9 10">ZYL</strain>
    </source>
</reference>
<evidence type="ECO:0000256" key="6">
    <source>
        <dbReference type="PIRSR" id="PIRSR000138-1"/>
    </source>
</evidence>
<dbReference type="PANTHER" id="PTHR10578">
    <property type="entry name" value="S -2-HYDROXY-ACID OXIDASE-RELATED"/>
    <property type="match status" value="1"/>
</dbReference>
<sequence>MSSIESCYNLMDFRALARRRLPRMIFDYLDGGADDEVTLQRNLDSFGGYQLLPRVLRDVGEIDLSTTVQGQAVDLPVLLSPTGQTRMFHPDGERAVARAAAQAGTIYALSSVSSTSIEETAQASDGPKWFQIYVWRDREVIKEFIARSRQSHYQALCLTVDLAVTGNRERDLRNGLTFPTALNARTLLDILCHPRWLMRYLTTPKVEIANVGAANDGQANRDSLLAYISAQFDPTVTWADGAWMVDQWRGPFLIKGIATVEDAVRAVEIGASGIILSNHGGRQLDYAPAALDILPEVVAAVGGRTEILIDGGVRRGTDVIKALALGATAVMMGRPYLYALAAGGEAGVRRMFDLLQAEMRRDMALLGCRKISDLSPDMLRHLE</sequence>
<feature type="active site" description="Proton acceptor" evidence="6">
    <location>
        <position position="279"/>
    </location>
</feature>
<dbReference type="SUPFAM" id="SSF51395">
    <property type="entry name" value="FMN-linked oxidoreductases"/>
    <property type="match status" value="1"/>
</dbReference>
<evidence type="ECO:0000256" key="3">
    <source>
        <dbReference type="ARBA" id="ARBA00022643"/>
    </source>
</evidence>
<feature type="binding site" evidence="7">
    <location>
        <position position="110"/>
    </location>
    <ligand>
        <name>FMN</name>
        <dbReference type="ChEBI" id="CHEBI:58210"/>
    </ligand>
</feature>
<feature type="binding site" evidence="7">
    <location>
        <position position="277"/>
    </location>
    <ligand>
        <name>FMN</name>
        <dbReference type="ChEBI" id="CHEBI:58210"/>
    </ligand>
</feature>
<dbReference type="OrthoDB" id="9770452at2"/>
<dbReference type="PIRSF" id="PIRSF000138">
    <property type="entry name" value="Al-hdrx_acd_dh"/>
    <property type="match status" value="1"/>
</dbReference>
<evidence type="ECO:0000256" key="5">
    <source>
        <dbReference type="ARBA" id="ARBA00024042"/>
    </source>
</evidence>
<dbReference type="FunCoup" id="A0A2G4YQN9">
    <property type="interactions" value="265"/>
</dbReference>
<feature type="binding site" evidence="7">
    <location>
        <begin position="333"/>
        <end position="334"/>
    </location>
    <ligand>
        <name>FMN</name>
        <dbReference type="ChEBI" id="CHEBI:58210"/>
    </ligand>
</feature>
<feature type="binding site" evidence="7">
    <location>
        <position position="168"/>
    </location>
    <ligand>
        <name>glyoxylate</name>
        <dbReference type="ChEBI" id="CHEBI:36655"/>
    </ligand>
</feature>
<feature type="binding site" evidence="7">
    <location>
        <position position="133"/>
    </location>
    <ligand>
        <name>glyoxylate</name>
        <dbReference type="ChEBI" id="CHEBI:36655"/>
    </ligand>
</feature>
<keyword evidence="3 7" id="KW-0288">FMN</keyword>
<organism evidence="9 10">
    <name type="scientific">Paremcibacter congregatus</name>
    <dbReference type="NCBI Taxonomy" id="2043170"/>
    <lineage>
        <taxon>Bacteria</taxon>
        <taxon>Pseudomonadati</taxon>
        <taxon>Pseudomonadota</taxon>
        <taxon>Alphaproteobacteria</taxon>
        <taxon>Emcibacterales</taxon>
        <taxon>Emcibacteraceae</taxon>
        <taxon>Paremcibacter</taxon>
    </lineage>
</organism>
<dbReference type="InterPro" id="IPR037396">
    <property type="entry name" value="FMN_HAD"/>
</dbReference>
<dbReference type="InterPro" id="IPR008259">
    <property type="entry name" value="FMN_hydac_DH_AS"/>
</dbReference>
<feature type="binding site" evidence="7">
    <location>
        <position position="255"/>
    </location>
    <ligand>
        <name>FMN</name>
        <dbReference type="ChEBI" id="CHEBI:58210"/>
    </ligand>
</feature>
<dbReference type="InterPro" id="IPR000262">
    <property type="entry name" value="FMN-dep_DH"/>
</dbReference>
<feature type="binding site" evidence="7">
    <location>
        <position position="279"/>
    </location>
    <ligand>
        <name>glyoxylate</name>
        <dbReference type="ChEBI" id="CHEBI:36655"/>
    </ligand>
</feature>
<dbReference type="CDD" id="cd02809">
    <property type="entry name" value="alpha_hydroxyacid_oxid_FMN"/>
    <property type="match status" value="1"/>
</dbReference>
<comment type="similarity">
    <text evidence="5">Belongs to the FMN-dependent alpha-hydroxy acid dehydrogenase family.</text>
</comment>
<keyword evidence="10" id="KW-1185">Reference proteome</keyword>
<feature type="binding site" evidence="7">
    <location>
        <position position="131"/>
    </location>
    <ligand>
        <name>FMN</name>
        <dbReference type="ChEBI" id="CHEBI:58210"/>
    </ligand>
</feature>
<feature type="domain" description="FMN hydroxy acid dehydrogenase" evidence="8">
    <location>
        <begin position="2"/>
        <end position="383"/>
    </location>
</feature>
<evidence type="ECO:0000256" key="7">
    <source>
        <dbReference type="PIRSR" id="PIRSR000138-2"/>
    </source>
</evidence>
<protein>
    <submittedName>
        <fullName evidence="9">Alpha-hydroxy-acid oxidizing enzyme</fullName>
    </submittedName>
</protein>
<dbReference type="InParanoid" id="A0A2G4YQN9"/>
<feature type="binding site" evidence="7">
    <location>
        <begin position="310"/>
        <end position="314"/>
    </location>
    <ligand>
        <name>FMN</name>
        <dbReference type="ChEBI" id="CHEBI:58210"/>
    </ligand>
</feature>
<dbReference type="Pfam" id="PF01070">
    <property type="entry name" value="FMN_dh"/>
    <property type="match status" value="1"/>
</dbReference>
<comment type="caution">
    <text evidence="9">The sequence shown here is derived from an EMBL/GenBank/DDBJ whole genome shotgun (WGS) entry which is preliminary data.</text>
</comment>
<dbReference type="AlphaFoldDB" id="A0A2G4YQN9"/>
<comment type="cofactor">
    <cofactor evidence="1">
        <name>FMN</name>
        <dbReference type="ChEBI" id="CHEBI:58210"/>
    </cofactor>
</comment>
<evidence type="ECO:0000256" key="4">
    <source>
        <dbReference type="ARBA" id="ARBA00023002"/>
    </source>
</evidence>
<dbReference type="GO" id="GO:0016614">
    <property type="term" value="F:oxidoreductase activity, acting on CH-OH group of donors"/>
    <property type="evidence" value="ECO:0007669"/>
    <property type="project" value="UniProtKB-ARBA"/>
</dbReference>
<dbReference type="PANTHER" id="PTHR10578:SF107">
    <property type="entry name" value="2-HYDROXYACID OXIDASE 1"/>
    <property type="match status" value="1"/>
</dbReference>
<keyword evidence="2 7" id="KW-0285">Flavoprotein</keyword>
<dbReference type="InterPro" id="IPR012133">
    <property type="entry name" value="Alpha-hydoxy_acid_DH_FMN"/>
</dbReference>
<evidence type="ECO:0000256" key="2">
    <source>
        <dbReference type="ARBA" id="ARBA00022630"/>
    </source>
</evidence>
<dbReference type="InterPro" id="IPR013785">
    <property type="entry name" value="Aldolase_TIM"/>
</dbReference>
<dbReference type="PROSITE" id="PS00557">
    <property type="entry name" value="FMN_HYDROXY_ACID_DH_1"/>
    <property type="match status" value="1"/>
</dbReference>
<evidence type="ECO:0000259" key="8">
    <source>
        <dbReference type="PROSITE" id="PS51349"/>
    </source>
</evidence>